<evidence type="ECO:0008006" key="6">
    <source>
        <dbReference type="Google" id="ProtNLM"/>
    </source>
</evidence>
<dbReference type="RefSeq" id="WP_127015638.1">
    <property type="nucleotide sequence ID" value="NZ_CP016379.1"/>
</dbReference>
<reference evidence="4 5" key="1">
    <citation type="submission" date="2016-07" db="EMBL/GenBank/DDBJ databases">
        <title>Genome and transcriptome analysis of iron-reducing fermentative bacteria Anoxybacter fermentans.</title>
        <authorList>
            <person name="Zeng X."/>
            <person name="Shao Z."/>
        </authorList>
    </citation>
    <scope>NUCLEOTIDE SEQUENCE [LARGE SCALE GENOMIC DNA]</scope>
    <source>
        <strain evidence="4 5">DY22613</strain>
    </source>
</reference>
<evidence type="ECO:0000256" key="3">
    <source>
        <dbReference type="ARBA" id="ARBA00024446"/>
    </source>
</evidence>
<dbReference type="PANTHER" id="PTHR36539">
    <property type="entry name" value="ETHANOLAMINE UTILIZATION PROTEIN EUTN"/>
    <property type="match status" value="1"/>
</dbReference>
<dbReference type="Proteomes" id="UP000267250">
    <property type="component" value="Chromosome"/>
</dbReference>
<evidence type="ECO:0000313" key="5">
    <source>
        <dbReference type="Proteomes" id="UP000267250"/>
    </source>
</evidence>
<name>A0A3Q9HNX0_9FIRM</name>
<sequence>MRIGVVKGTITSTHKQKVYEGRKIMIVQPVNLDGEPSGKEVIAVDTVGAGVGEMVLVLREGGSARQAMGVETLEPVNTVIIGIIDSIQVGKNQVFRK</sequence>
<dbReference type="AlphaFoldDB" id="A0A3Q9HNX0"/>
<evidence type="ECO:0000256" key="1">
    <source>
        <dbReference type="ARBA" id="ARBA00023587"/>
    </source>
</evidence>
<dbReference type="CDD" id="cd01614">
    <property type="entry name" value="EutN_CcmL"/>
    <property type="match status" value="1"/>
</dbReference>
<protein>
    <recommendedName>
        <fullName evidence="6">Ethanolamine utilization protein EutN</fullName>
    </recommendedName>
</protein>
<evidence type="ECO:0000313" key="4">
    <source>
        <dbReference type="EMBL" id="AZR72304.1"/>
    </source>
</evidence>
<keyword evidence="5" id="KW-1185">Reference proteome</keyword>
<dbReference type="Pfam" id="PF03319">
    <property type="entry name" value="EutN_CcmL"/>
    <property type="match status" value="1"/>
</dbReference>
<dbReference type="InterPro" id="IPR036677">
    <property type="entry name" value="EutN_CcmL_sf"/>
</dbReference>
<dbReference type="EMBL" id="CP016379">
    <property type="protein sequence ID" value="AZR72304.1"/>
    <property type="molecule type" value="Genomic_DNA"/>
</dbReference>
<dbReference type="PROSITE" id="PS51932">
    <property type="entry name" value="BMV"/>
    <property type="match status" value="1"/>
</dbReference>
<accession>A0A3Q9HNX0</accession>
<keyword evidence="3" id="KW-1283">Bacterial microcompartment</keyword>
<comment type="subcellular location">
    <subcellularLocation>
        <location evidence="1">Carboxysome</location>
    </subcellularLocation>
</comment>
<dbReference type="PANTHER" id="PTHR36539:SF1">
    <property type="entry name" value="BACTERIAL MICROCOMPARTMENT SHELL VERTEX PROTEIN EUTN"/>
    <property type="match status" value="1"/>
</dbReference>
<dbReference type="OrthoDB" id="196195at2"/>
<evidence type="ECO:0000256" key="2">
    <source>
        <dbReference type="ARBA" id="ARBA00023669"/>
    </source>
</evidence>
<dbReference type="Gene3D" id="2.40.50.220">
    <property type="entry name" value="EutN/Ccml"/>
    <property type="match status" value="1"/>
</dbReference>
<proteinExistence type="predicted"/>
<dbReference type="KEGG" id="aft:BBF96_02180"/>
<dbReference type="GO" id="GO:0031470">
    <property type="term" value="C:carboxysome"/>
    <property type="evidence" value="ECO:0007669"/>
    <property type="project" value="UniProtKB-SubCell"/>
</dbReference>
<gene>
    <name evidence="4" type="ORF">BBF96_02180</name>
</gene>
<dbReference type="SUPFAM" id="SSF159133">
    <property type="entry name" value="EutN/CcmL-like"/>
    <property type="match status" value="1"/>
</dbReference>
<dbReference type="InterPro" id="IPR004992">
    <property type="entry name" value="EutN_CcmL"/>
</dbReference>
<organism evidence="4 5">
    <name type="scientific">Anoxybacter fermentans</name>
    <dbReference type="NCBI Taxonomy" id="1323375"/>
    <lineage>
        <taxon>Bacteria</taxon>
        <taxon>Bacillati</taxon>
        <taxon>Bacillota</taxon>
        <taxon>Clostridia</taxon>
        <taxon>Halanaerobiales</taxon>
        <taxon>Anoxybacter</taxon>
    </lineage>
</organism>
<keyword evidence="2" id="KW-1282">Carboxysome</keyword>